<name>R4YQ40_OLEAN</name>
<gene>
    <name evidence="1" type="ORF">OLEAN_C31250</name>
</gene>
<dbReference type="KEGG" id="oai:OLEAN_C31250"/>
<proteinExistence type="predicted"/>
<dbReference type="Proteomes" id="UP000032749">
    <property type="component" value="Chromosome"/>
</dbReference>
<sequence>MSERFPDIEVYLLKAEASEIYDWLCTQFSKVEEQKNTPKTVQWLVDGEEVLFTINSNKNFASLWFKVNMTPWNNDLDCGRILHAALGKEVRCSNAAWQETDEGPAWTKLIHGEEKDFDWDK</sequence>
<dbReference type="HOGENOM" id="CLU_152557_0_0_6"/>
<reference evidence="1 2" key="1">
    <citation type="journal article" date="2013" name="Nat. Commun.">
        <title>Genome sequence and functional genomic analysis of the oil-degrading bacterium Oleispira antarctica.</title>
        <authorList>
            <person name="Kube M."/>
            <person name="Chernikova T.N."/>
            <person name="Al-Ramahi Y."/>
            <person name="Beloqui A."/>
            <person name="Lopez-Cortez N."/>
            <person name="Guazzaroni M.E."/>
            <person name="Heipieper H.J."/>
            <person name="Klages S."/>
            <person name="Kotsyurbenko O.R."/>
            <person name="Langer I."/>
            <person name="Nechitaylo T.Y."/>
            <person name="Lunsdorf H."/>
            <person name="Fernandez M."/>
            <person name="Juarez S."/>
            <person name="Ciordia S."/>
            <person name="Singer A."/>
            <person name="Kagan O."/>
            <person name="Egorova O."/>
            <person name="Petit P.A."/>
            <person name="Stogios P."/>
            <person name="Kim Y."/>
            <person name="Tchigvintsev A."/>
            <person name="Flick R."/>
            <person name="Denaro R."/>
            <person name="Genovese M."/>
            <person name="Albar J.P."/>
            <person name="Reva O.N."/>
            <person name="Martinez-Gomariz M."/>
            <person name="Tran H."/>
            <person name="Ferrer M."/>
            <person name="Savchenko A."/>
            <person name="Yakunin A.F."/>
            <person name="Yakimov M.M."/>
            <person name="Golyshina O.V."/>
            <person name="Reinhardt R."/>
            <person name="Golyshin P.N."/>
        </authorList>
    </citation>
    <scope>NUCLEOTIDE SEQUENCE [LARGE SCALE GENOMIC DNA]</scope>
</reference>
<organism evidence="1 2">
    <name type="scientific">Oleispira antarctica RB-8</name>
    <dbReference type="NCBI Taxonomy" id="698738"/>
    <lineage>
        <taxon>Bacteria</taxon>
        <taxon>Pseudomonadati</taxon>
        <taxon>Pseudomonadota</taxon>
        <taxon>Gammaproteobacteria</taxon>
        <taxon>Oceanospirillales</taxon>
        <taxon>Oceanospirillaceae</taxon>
        <taxon>Oleispira</taxon>
    </lineage>
</organism>
<keyword evidence="2" id="KW-1185">Reference proteome</keyword>
<evidence type="ECO:0000313" key="2">
    <source>
        <dbReference type="Proteomes" id="UP000032749"/>
    </source>
</evidence>
<dbReference type="EMBL" id="FO203512">
    <property type="protein sequence ID" value="CCK77301.1"/>
    <property type="molecule type" value="Genomic_DNA"/>
</dbReference>
<accession>R4YQ40</accession>
<protein>
    <submittedName>
        <fullName evidence="1">Uncharacterized protein</fullName>
    </submittedName>
</protein>
<evidence type="ECO:0000313" key="1">
    <source>
        <dbReference type="EMBL" id="CCK77301.1"/>
    </source>
</evidence>
<dbReference type="OrthoDB" id="1495305at2"/>
<dbReference type="AlphaFoldDB" id="R4YQ40"/>
<dbReference type="STRING" id="698738.OLEAN_C31250"/>